<organism evidence="4">
    <name type="scientific">Caenorhabditis remanei</name>
    <name type="common">Caenorhabditis vulgaris</name>
    <dbReference type="NCBI Taxonomy" id="31234"/>
    <lineage>
        <taxon>Eukaryota</taxon>
        <taxon>Metazoa</taxon>
        <taxon>Ecdysozoa</taxon>
        <taxon>Nematoda</taxon>
        <taxon>Chromadorea</taxon>
        <taxon>Rhabditida</taxon>
        <taxon>Rhabditina</taxon>
        <taxon>Rhabditomorpha</taxon>
        <taxon>Rhabditoidea</taxon>
        <taxon>Rhabditidae</taxon>
        <taxon>Peloderinae</taxon>
        <taxon>Caenorhabditis</taxon>
    </lineage>
</organism>
<dbReference type="HOGENOM" id="CLU_036654_0_1_1"/>
<dbReference type="KEGG" id="crq:GCK72_001939"/>
<feature type="domain" description="BTB" evidence="1">
    <location>
        <begin position="133"/>
        <end position="188"/>
    </location>
</feature>
<dbReference type="PROSITE" id="PS50097">
    <property type="entry name" value="BTB"/>
    <property type="match status" value="1"/>
</dbReference>
<dbReference type="PANTHER" id="PTHR22744:SF14">
    <property type="entry name" value="BTB DOMAIN-CONTAINING PROTEIN-RELATED"/>
    <property type="match status" value="1"/>
</dbReference>
<evidence type="ECO:0000313" key="3">
    <source>
        <dbReference type="EMBL" id="KAF1770121.1"/>
    </source>
</evidence>
<dbReference type="Gene3D" id="3.30.710.10">
    <property type="entry name" value="Potassium Channel Kv1.1, Chain A"/>
    <property type="match status" value="1"/>
</dbReference>
<sequence>MDDTLDYESIALKTNQFPKDVDRGDESGLEWYLRIEKEQSSTAGLQKMKFVWNFDWEELRNQYRVLGWRGTLMIYLWNKDRYIWTGPHEFDVQFFGTEFTIQKELERNMDQCYSTDGGFWFKHSFELEPIFQKRVALIVEGREIKINKKILIKNSTYFAELLNNEKTEIPIPTANYNDMKQLLGMFHTEPHVPRASCFSNVLQLAEEYKLPSVRMFLEFHLLINNDMSLNEKIEIADKYKMDQLFKQCIDSLTSIEDVKQLVENSNFTEGVKSKLFDRMMLFPK</sequence>
<dbReference type="Pfam" id="PF00651">
    <property type="entry name" value="BTB"/>
    <property type="match status" value="1"/>
</dbReference>
<dbReference type="InterPro" id="IPR000210">
    <property type="entry name" value="BTB/POZ_dom"/>
</dbReference>
<keyword evidence="4" id="KW-1185">Reference proteome</keyword>
<dbReference type="SUPFAM" id="SSF54695">
    <property type="entry name" value="POZ domain"/>
    <property type="match status" value="1"/>
</dbReference>
<dbReference type="eggNOG" id="ENOG502TJXP">
    <property type="taxonomic scope" value="Eukaryota"/>
</dbReference>
<dbReference type="AlphaFoldDB" id="E3LML5"/>
<proteinExistence type="predicted"/>
<dbReference type="PANTHER" id="PTHR22744">
    <property type="entry name" value="HELIX LOOP HELIX PROTEIN 21-RELATED"/>
    <property type="match status" value="1"/>
</dbReference>
<dbReference type="EMBL" id="DS268411">
    <property type="protein sequence ID" value="EFP02728.1"/>
    <property type="molecule type" value="Genomic_DNA"/>
</dbReference>
<dbReference type="CTD" id="9815454"/>
<protein>
    <recommendedName>
        <fullName evidence="1">BTB domain-containing protein</fullName>
    </recommendedName>
</protein>
<evidence type="ECO:0000313" key="2">
    <source>
        <dbReference type="EMBL" id="EFP02728.1"/>
    </source>
</evidence>
<evidence type="ECO:0000313" key="5">
    <source>
        <dbReference type="Proteomes" id="UP000483820"/>
    </source>
</evidence>
<dbReference type="RefSeq" id="XP_003114593.1">
    <property type="nucleotide sequence ID" value="XM_003114545.1"/>
</dbReference>
<accession>E3LML5</accession>
<dbReference type="Proteomes" id="UP000008281">
    <property type="component" value="Unassembled WGS sequence"/>
</dbReference>
<evidence type="ECO:0000313" key="4">
    <source>
        <dbReference type="Proteomes" id="UP000008281"/>
    </source>
</evidence>
<name>E3LML5_CAERE</name>
<reference evidence="2" key="1">
    <citation type="submission" date="2007-07" db="EMBL/GenBank/DDBJ databases">
        <title>PCAP assembly of the Caenorhabditis remanei genome.</title>
        <authorList>
            <consortium name="The Caenorhabditis remanei Sequencing Consortium"/>
            <person name="Wilson R.K."/>
        </authorList>
    </citation>
    <scope>NUCLEOTIDE SEQUENCE [LARGE SCALE GENOMIC DNA]</scope>
    <source>
        <strain evidence="2">PB4641</strain>
    </source>
</reference>
<dbReference type="OrthoDB" id="10421407at2759"/>
<dbReference type="EMBL" id="WUAV01000001">
    <property type="protein sequence ID" value="KAF1770121.1"/>
    <property type="molecule type" value="Genomic_DNA"/>
</dbReference>
<reference evidence="3 5" key="2">
    <citation type="submission" date="2019-12" db="EMBL/GenBank/DDBJ databases">
        <title>Chromosome-level assembly of the Caenorhabditis remanei genome.</title>
        <authorList>
            <person name="Teterina A.A."/>
            <person name="Willis J.H."/>
            <person name="Phillips P.C."/>
        </authorList>
    </citation>
    <scope>NUCLEOTIDE SEQUENCE [LARGE SCALE GENOMIC DNA]</scope>
    <source>
        <strain evidence="3 5">PX506</strain>
        <tissue evidence="3">Whole organism</tissue>
    </source>
</reference>
<dbReference type="InterPro" id="IPR011333">
    <property type="entry name" value="SKP1/BTB/POZ_sf"/>
</dbReference>
<gene>
    <name evidence="2" type="ORF">CRE_28468</name>
    <name evidence="3" type="ORF">GCK72_001939</name>
</gene>
<dbReference type="GeneID" id="9815454"/>
<dbReference type="Proteomes" id="UP000483820">
    <property type="component" value="Chromosome I"/>
</dbReference>
<dbReference type="SMART" id="SM00225">
    <property type="entry name" value="BTB"/>
    <property type="match status" value="1"/>
</dbReference>
<evidence type="ECO:0000259" key="1">
    <source>
        <dbReference type="PROSITE" id="PS50097"/>
    </source>
</evidence>